<keyword evidence="2" id="KW-1185">Reference proteome</keyword>
<dbReference type="OrthoDB" id="6435567at2759"/>
<gene>
    <name evidence="1" type="ORF">AVEN_68555_1</name>
</gene>
<name>A0A4Y2HCS8_ARAVE</name>
<protein>
    <submittedName>
        <fullName evidence="1">Uncharacterized protein</fullName>
    </submittedName>
</protein>
<comment type="caution">
    <text evidence="1">The sequence shown here is derived from an EMBL/GenBank/DDBJ whole genome shotgun (WGS) entry which is preliminary data.</text>
</comment>
<sequence length="78" mass="8440">MKQPDPKRAPGSDGLHRLMITNIGSCGKQKLLNIFNQSSSFGEGTKGWKRATVIPIRKVNKPAGSPDSIRPVALTNII</sequence>
<proteinExistence type="predicted"/>
<dbReference type="AlphaFoldDB" id="A0A4Y2HCS8"/>
<organism evidence="1 2">
    <name type="scientific">Araneus ventricosus</name>
    <name type="common">Orbweaver spider</name>
    <name type="synonym">Epeira ventricosa</name>
    <dbReference type="NCBI Taxonomy" id="182803"/>
    <lineage>
        <taxon>Eukaryota</taxon>
        <taxon>Metazoa</taxon>
        <taxon>Ecdysozoa</taxon>
        <taxon>Arthropoda</taxon>
        <taxon>Chelicerata</taxon>
        <taxon>Arachnida</taxon>
        <taxon>Araneae</taxon>
        <taxon>Araneomorphae</taxon>
        <taxon>Entelegynae</taxon>
        <taxon>Araneoidea</taxon>
        <taxon>Araneidae</taxon>
        <taxon>Araneus</taxon>
    </lineage>
</organism>
<reference evidence="1 2" key="1">
    <citation type="journal article" date="2019" name="Sci. Rep.">
        <title>Orb-weaving spider Araneus ventricosus genome elucidates the spidroin gene catalogue.</title>
        <authorList>
            <person name="Kono N."/>
            <person name="Nakamura H."/>
            <person name="Ohtoshi R."/>
            <person name="Moran D.A.P."/>
            <person name="Shinohara A."/>
            <person name="Yoshida Y."/>
            <person name="Fujiwara M."/>
            <person name="Mori M."/>
            <person name="Tomita M."/>
            <person name="Arakawa K."/>
        </authorList>
    </citation>
    <scope>NUCLEOTIDE SEQUENCE [LARGE SCALE GENOMIC DNA]</scope>
</reference>
<dbReference type="Proteomes" id="UP000499080">
    <property type="component" value="Unassembled WGS sequence"/>
</dbReference>
<dbReference type="EMBL" id="BGPR01001851">
    <property type="protein sequence ID" value="GBM63105.1"/>
    <property type="molecule type" value="Genomic_DNA"/>
</dbReference>
<evidence type="ECO:0000313" key="1">
    <source>
        <dbReference type="EMBL" id="GBM63105.1"/>
    </source>
</evidence>
<evidence type="ECO:0000313" key="2">
    <source>
        <dbReference type="Proteomes" id="UP000499080"/>
    </source>
</evidence>
<accession>A0A4Y2HCS8</accession>